<reference evidence="2" key="1">
    <citation type="journal article" date="2015" name="Genome Announc.">
        <title>Draft Genome Sequence of an Anaerobic Ammonium-Oxidizing Bacterium, "Candidatus Brocadia sinica".</title>
        <authorList>
            <person name="Oshiki M."/>
            <person name="Shinyako-Hata K."/>
            <person name="Satoh H."/>
            <person name="Okabe S."/>
        </authorList>
    </citation>
    <scope>NUCLEOTIDE SEQUENCE [LARGE SCALE GENOMIC DNA]</scope>
    <source>
        <strain evidence="2">JPN1</strain>
    </source>
</reference>
<dbReference type="Proteomes" id="UP000032309">
    <property type="component" value="Unassembled WGS sequence"/>
</dbReference>
<gene>
    <name evidence="1" type="ORF">BROSI_A0225</name>
</gene>
<accession>A0ABQ0JSL2</accession>
<protein>
    <submittedName>
        <fullName evidence="1">Uncharacterized protein</fullName>
    </submittedName>
</protein>
<organism evidence="1 2">
    <name type="scientific">Candidatus Brocadia sinica JPN1</name>
    <dbReference type="NCBI Taxonomy" id="1197129"/>
    <lineage>
        <taxon>Bacteria</taxon>
        <taxon>Pseudomonadati</taxon>
        <taxon>Planctomycetota</taxon>
        <taxon>Candidatus Brocadiia</taxon>
        <taxon>Candidatus Brocadiales</taxon>
        <taxon>Candidatus Brocadiaceae</taxon>
        <taxon>Candidatus Brocadia</taxon>
    </lineage>
</organism>
<comment type="caution">
    <text evidence="1">The sequence shown here is derived from an EMBL/GenBank/DDBJ whole genome shotgun (WGS) entry which is preliminary data.</text>
</comment>
<dbReference type="EMBL" id="BAFN01000001">
    <property type="protein sequence ID" value="GAN31721.1"/>
    <property type="molecule type" value="Genomic_DNA"/>
</dbReference>
<evidence type="ECO:0000313" key="2">
    <source>
        <dbReference type="Proteomes" id="UP000032309"/>
    </source>
</evidence>
<dbReference type="RefSeq" id="WP_157842303.1">
    <property type="nucleotide sequence ID" value="NZ_BAFN01000001.1"/>
</dbReference>
<sequence>MMNRLWMEVAVCRWWKIGLLSVLCLAGWSGWVKADSLGLSFEARVTCQRSIEEVYWKHTIWPEENTSPKPPLSEVIFEDELRKKVEETLRMSKALEVIWKQPVDGYQLQAEMERMAETTRNPEILRELWSALGNDLQLIAECLARPLLMERLNTRIEDMKGMGGECREVEWRKGTNLGEEATENRSGDVLELSEDEWQEAIGKLAEAFWRGGTGYTVASCKRITGVWGEVLCDGGIEERVRSSKGSRC</sequence>
<name>A0ABQ0JSL2_9BACT</name>
<keyword evidence="2" id="KW-1185">Reference proteome</keyword>
<proteinExistence type="predicted"/>
<evidence type="ECO:0000313" key="1">
    <source>
        <dbReference type="EMBL" id="GAN31721.1"/>
    </source>
</evidence>